<evidence type="ECO:0008006" key="4">
    <source>
        <dbReference type="Google" id="ProtNLM"/>
    </source>
</evidence>
<feature type="signal peptide" evidence="1">
    <location>
        <begin position="1"/>
        <end position="20"/>
    </location>
</feature>
<organism evidence="2 3">
    <name type="scientific">Ceratopteris richardii</name>
    <name type="common">Triangle waterfern</name>
    <dbReference type="NCBI Taxonomy" id="49495"/>
    <lineage>
        <taxon>Eukaryota</taxon>
        <taxon>Viridiplantae</taxon>
        <taxon>Streptophyta</taxon>
        <taxon>Embryophyta</taxon>
        <taxon>Tracheophyta</taxon>
        <taxon>Polypodiopsida</taxon>
        <taxon>Polypodiidae</taxon>
        <taxon>Polypodiales</taxon>
        <taxon>Pteridineae</taxon>
        <taxon>Pteridaceae</taxon>
        <taxon>Parkerioideae</taxon>
        <taxon>Ceratopteris</taxon>
    </lineage>
</organism>
<comment type="caution">
    <text evidence="2">The sequence shown here is derived from an EMBL/GenBank/DDBJ whole genome shotgun (WGS) entry which is preliminary data.</text>
</comment>
<evidence type="ECO:0000256" key="1">
    <source>
        <dbReference type="SAM" id="SignalP"/>
    </source>
</evidence>
<feature type="chain" id="PRO_5035797115" description="Secreted protein" evidence="1">
    <location>
        <begin position="21"/>
        <end position="64"/>
    </location>
</feature>
<dbReference type="EMBL" id="CM035427">
    <property type="protein sequence ID" value="KAH7306929.1"/>
    <property type="molecule type" value="Genomic_DNA"/>
</dbReference>
<dbReference type="Proteomes" id="UP000825935">
    <property type="component" value="Chromosome 22"/>
</dbReference>
<reference evidence="2" key="1">
    <citation type="submission" date="2021-08" db="EMBL/GenBank/DDBJ databases">
        <title>WGS assembly of Ceratopteris richardii.</title>
        <authorList>
            <person name="Marchant D.B."/>
            <person name="Chen G."/>
            <person name="Jenkins J."/>
            <person name="Shu S."/>
            <person name="Leebens-Mack J."/>
            <person name="Grimwood J."/>
            <person name="Schmutz J."/>
            <person name="Soltis P."/>
            <person name="Soltis D."/>
            <person name="Chen Z.-H."/>
        </authorList>
    </citation>
    <scope>NUCLEOTIDE SEQUENCE</scope>
    <source>
        <strain evidence="2">Whitten #5841</strain>
        <tissue evidence="2">Leaf</tissue>
    </source>
</reference>
<keyword evidence="1" id="KW-0732">Signal</keyword>
<proteinExistence type="predicted"/>
<evidence type="ECO:0000313" key="3">
    <source>
        <dbReference type="Proteomes" id="UP000825935"/>
    </source>
</evidence>
<accession>A0A8T2S7B4</accession>
<protein>
    <recommendedName>
        <fullName evidence="4">Secreted protein</fullName>
    </recommendedName>
</protein>
<evidence type="ECO:0000313" key="2">
    <source>
        <dbReference type="EMBL" id="KAH7306929.1"/>
    </source>
</evidence>
<sequence length="64" mass="7605">MKRLYLQLPMIVCIGPSVSASGEFQEVEGESAERRKARWERYQRTAERTVSFFHRFVFHKLTGR</sequence>
<keyword evidence="3" id="KW-1185">Reference proteome</keyword>
<gene>
    <name evidence="2" type="ORF">KP509_22G037600</name>
</gene>
<dbReference type="OrthoDB" id="1717591at2759"/>
<name>A0A8T2S7B4_CERRI</name>
<dbReference type="AlphaFoldDB" id="A0A8T2S7B4"/>